<reference evidence="2 3" key="1">
    <citation type="submission" date="2019-03" db="EMBL/GenBank/DDBJ databases">
        <title>Genomic Encyclopedia of Type Strains, Phase IV (KMG-IV): sequencing the most valuable type-strain genomes for metagenomic binning, comparative biology and taxonomic classification.</title>
        <authorList>
            <person name="Goeker M."/>
        </authorList>
    </citation>
    <scope>NUCLEOTIDE SEQUENCE [LARGE SCALE GENOMIC DNA]</scope>
    <source>
        <strain evidence="2 3">DSM 26377</strain>
    </source>
</reference>
<accession>A0A4R7PB15</accession>
<evidence type="ECO:0000313" key="2">
    <source>
        <dbReference type="EMBL" id="TDU31254.1"/>
    </source>
</evidence>
<keyword evidence="3" id="KW-1185">Reference proteome</keyword>
<dbReference type="Proteomes" id="UP000295341">
    <property type="component" value="Unassembled WGS sequence"/>
</dbReference>
<feature type="region of interest" description="Disordered" evidence="1">
    <location>
        <begin position="57"/>
        <end position="81"/>
    </location>
</feature>
<evidence type="ECO:0000313" key="3">
    <source>
        <dbReference type="Proteomes" id="UP000295341"/>
    </source>
</evidence>
<gene>
    <name evidence="2" type="ORF">DFR24_0618</name>
</gene>
<dbReference type="EMBL" id="SOBT01000008">
    <property type="protein sequence ID" value="TDU31254.1"/>
    <property type="molecule type" value="Genomic_DNA"/>
</dbReference>
<sequence>MNFSVHFDAQTVARLSAAVERVGLTRNRIIVRAVQEWLVKNEAEEWPEDLRDHWRNPAPELSAGPVEFEPWRPAADVSPTR</sequence>
<name>A0A4R7PB15_9GAMM</name>
<evidence type="ECO:0008006" key="4">
    <source>
        <dbReference type="Google" id="ProtNLM"/>
    </source>
</evidence>
<comment type="caution">
    <text evidence="2">The sequence shown here is derived from an EMBL/GenBank/DDBJ whole genome shotgun (WGS) entry which is preliminary data.</text>
</comment>
<organism evidence="2 3">
    <name type="scientific">Panacagrimonas perspica</name>
    <dbReference type="NCBI Taxonomy" id="381431"/>
    <lineage>
        <taxon>Bacteria</taxon>
        <taxon>Pseudomonadati</taxon>
        <taxon>Pseudomonadota</taxon>
        <taxon>Gammaproteobacteria</taxon>
        <taxon>Nevskiales</taxon>
        <taxon>Nevskiaceae</taxon>
        <taxon>Panacagrimonas</taxon>
    </lineage>
</organism>
<dbReference type="RefSeq" id="WP_133879857.1">
    <property type="nucleotide sequence ID" value="NZ_MWIN01000014.1"/>
</dbReference>
<protein>
    <recommendedName>
        <fullName evidence="4">Ribbon-helix-helix CopG family protein</fullName>
    </recommendedName>
</protein>
<evidence type="ECO:0000256" key="1">
    <source>
        <dbReference type="SAM" id="MobiDB-lite"/>
    </source>
</evidence>
<dbReference type="OrthoDB" id="7063649at2"/>
<dbReference type="AlphaFoldDB" id="A0A4R7PB15"/>
<proteinExistence type="predicted"/>